<evidence type="ECO:0000256" key="4">
    <source>
        <dbReference type="ARBA" id="ARBA00023136"/>
    </source>
</evidence>
<dbReference type="Pfam" id="PF00520">
    <property type="entry name" value="Ion_trans"/>
    <property type="match status" value="1"/>
</dbReference>
<dbReference type="GO" id="GO:0005248">
    <property type="term" value="F:voltage-gated sodium channel activity"/>
    <property type="evidence" value="ECO:0007669"/>
    <property type="project" value="TreeGrafter"/>
</dbReference>
<feature type="compositionally biased region" description="Basic and acidic residues" evidence="5">
    <location>
        <begin position="61"/>
        <end position="71"/>
    </location>
</feature>
<evidence type="ECO:0000313" key="9">
    <source>
        <dbReference type="Proteomes" id="UP000186817"/>
    </source>
</evidence>
<keyword evidence="9" id="KW-1185">Reference proteome</keyword>
<feature type="transmembrane region" description="Helical" evidence="6">
    <location>
        <begin position="389"/>
        <end position="410"/>
    </location>
</feature>
<evidence type="ECO:0000259" key="7">
    <source>
        <dbReference type="Pfam" id="PF00520"/>
    </source>
</evidence>
<dbReference type="OrthoDB" id="448062at2759"/>
<evidence type="ECO:0000256" key="6">
    <source>
        <dbReference type="SAM" id="Phobius"/>
    </source>
</evidence>
<dbReference type="Gene3D" id="1.20.120.350">
    <property type="entry name" value="Voltage-gated potassium channels. Chain C"/>
    <property type="match status" value="1"/>
</dbReference>
<dbReference type="Proteomes" id="UP000186817">
    <property type="component" value="Unassembled WGS sequence"/>
</dbReference>
<comment type="caution">
    <text evidence="8">The sequence shown here is derived from an EMBL/GenBank/DDBJ whole genome shotgun (WGS) entry which is preliminary data.</text>
</comment>
<keyword evidence="8" id="KW-0407">Ion channel</keyword>
<feature type="transmembrane region" description="Helical" evidence="6">
    <location>
        <begin position="494"/>
        <end position="519"/>
    </location>
</feature>
<accession>A0A1Q9C0P1</accession>
<evidence type="ECO:0000256" key="3">
    <source>
        <dbReference type="ARBA" id="ARBA00022989"/>
    </source>
</evidence>
<dbReference type="Gene3D" id="1.10.287.70">
    <property type="match status" value="1"/>
</dbReference>
<feature type="domain" description="Ion transport" evidence="7">
    <location>
        <begin position="355"/>
        <end position="588"/>
    </location>
</feature>
<dbReference type="GO" id="GO:0001518">
    <property type="term" value="C:voltage-gated sodium channel complex"/>
    <property type="evidence" value="ECO:0007669"/>
    <property type="project" value="TreeGrafter"/>
</dbReference>
<dbReference type="InterPro" id="IPR027359">
    <property type="entry name" value="Volt_channel_dom_sf"/>
</dbReference>
<gene>
    <name evidence="8" type="primary">Scn5a</name>
    <name evidence="8" type="ORF">AK812_SmicGene43581</name>
</gene>
<keyword evidence="8" id="KW-0406">Ion transport</keyword>
<dbReference type="InterPro" id="IPR005821">
    <property type="entry name" value="Ion_trans_dom"/>
</dbReference>
<dbReference type="SUPFAM" id="SSF81324">
    <property type="entry name" value="Voltage-gated potassium channels"/>
    <property type="match status" value="1"/>
</dbReference>
<dbReference type="AlphaFoldDB" id="A0A1Q9C0P1"/>
<keyword evidence="3 6" id="KW-1133">Transmembrane helix</keyword>
<comment type="subcellular location">
    <subcellularLocation>
        <location evidence="1">Membrane</location>
        <topology evidence="1">Multi-pass membrane protein</topology>
    </subcellularLocation>
</comment>
<evidence type="ECO:0000313" key="8">
    <source>
        <dbReference type="EMBL" id="OLP76477.1"/>
    </source>
</evidence>
<feature type="region of interest" description="Disordered" evidence="5">
    <location>
        <begin position="1"/>
        <end position="33"/>
    </location>
</feature>
<feature type="transmembrane region" description="Helical" evidence="6">
    <location>
        <begin position="422"/>
        <end position="443"/>
    </location>
</feature>
<reference evidence="8 9" key="1">
    <citation type="submission" date="2016-02" db="EMBL/GenBank/DDBJ databases">
        <title>Genome analysis of coral dinoflagellate symbionts highlights evolutionary adaptations to a symbiotic lifestyle.</title>
        <authorList>
            <person name="Aranda M."/>
            <person name="Li Y."/>
            <person name="Liew Y.J."/>
            <person name="Baumgarten S."/>
            <person name="Simakov O."/>
            <person name="Wilson M."/>
            <person name="Piel J."/>
            <person name="Ashoor H."/>
            <person name="Bougouffa S."/>
            <person name="Bajic V.B."/>
            <person name="Ryu T."/>
            <person name="Ravasi T."/>
            <person name="Bayer T."/>
            <person name="Micklem G."/>
            <person name="Kim H."/>
            <person name="Bhak J."/>
            <person name="Lajeunesse T.C."/>
            <person name="Voolstra C.R."/>
        </authorList>
    </citation>
    <scope>NUCLEOTIDE SEQUENCE [LARGE SCALE GENOMIC DNA]</scope>
    <source>
        <strain evidence="8 9">CCMP2467</strain>
    </source>
</reference>
<evidence type="ECO:0000256" key="2">
    <source>
        <dbReference type="ARBA" id="ARBA00022692"/>
    </source>
</evidence>
<name>A0A1Q9C0P1_SYMMI</name>
<sequence length="661" mass="72880">MVDRALAGKQKALCLSRPKEPGETADEPRYKQQVLNRDRRLAAVIYQAAEVPVRVASSPDVKTHEETKGRSDASPSQLSISKAAVQAAHNLATGVSDSTQLMSDATDEPAPSGESKVNCYVPMRLTGTSWFKMVTHETTLMKCHHLSSCVEFAQPRFASMPSPSLQEQNGERFAANMLSEKDGEDFKISQYHPVARKQRPLRDDSDDQKISLEKLERSLEVLHRRHQESLTMLADLLVSLPDLSAVTAEVSSVPGGLGGETTCATTFENAEVATGTGNLDPTSSMTVEVACPVQEEVSEVKTPFDAVQKMVHSSSMVLLRQFDLDTSQHPDRWTAGEAASNMDKVKLFASRLIVHRQFEFCLGILILVHTVCIGFDLQSTLDGSDSPVLITVAENVFLLVYTIEWSLRVLSMGWCTYYTDPWCLLDFTLLVCGAIGGVVVPVLRSTGQDMVSLGWLQSILVIRALRLLRLVRALRALTYFRTVWRLVHGLLTSWNAMLSTLALITLTLYTSACIAIEIVTKDVELNSNPITAPIVQANFSSLGTTFLTLTQFVALDSAAAVYKPLVEAKPILIFYFGSIVLFVSIALMPVGFYDYAVARDQPIVGIWRMAGDGRSARLSNVGRERKCCWRARDRRASLFIYRTAGHSADGDYQAAASSRRR</sequence>
<keyword evidence="4 6" id="KW-0472">Membrane</keyword>
<dbReference type="PANTHER" id="PTHR10037:SF62">
    <property type="entry name" value="SODIUM CHANNEL PROTEIN 60E"/>
    <property type="match status" value="1"/>
</dbReference>
<feature type="transmembrane region" description="Helical" evidence="6">
    <location>
        <begin position="572"/>
        <end position="593"/>
    </location>
</feature>
<feature type="region of interest" description="Disordered" evidence="5">
    <location>
        <begin position="55"/>
        <end position="78"/>
    </location>
</feature>
<organism evidence="8 9">
    <name type="scientific">Symbiodinium microadriaticum</name>
    <name type="common">Dinoflagellate</name>
    <name type="synonym">Zooxanthella microadriatica</name>
    <dbReference type="NCBI Taxonomy" id="2951"/>
    <lineage>
        <taxon>Eukaryota</taxon>
        <taxon>Sar</taxon>
        <taxon>Alveolata</taxon>
        <taxon>Dinophyceae</taxon>
        <taxon>Suessiales</taxon>
        <taxon>Symbiodiniaceae</taxon>
        <taxon>Symbiodinium</taxon>
    </lineage>
</organism>
<keyword evidence="8" id="KW-0813">Transport</keyword>
<protein>
    <submittedName>
        <fullName evidence="8">Sodium channel protein type 5 subunit alpha</fullName>
    </submittedName>
</protein>
<evidence type="ECO:0000256" key="5">
    <source>
        <dbReference type="SAM" id="MobiDB-lite"/>
    </source>
</evidence>
<feature type="compositionally biased region" description="Basic and acidic residues" evidence="5">
    <location>
        <begin position="17"/>
        <end position="33"/>
    </location>
</feature>
<evidence type="ECO:0000256" key="1">
    <source>
        <dbReference type="ARBA" id="ARBA00004141"/>
    </source>
</evidence>
<proteinExistence type="predicted"/>
<dbReference type="EMBL" id="LSRX01002012">
    <property type="protein sequence ID" value="OLP76477.1"/>
    <property type="molecule type" value="Genomic_DNA"/>
</dbReference>
<feature type="transmembrane region" description="Helical" evidence="6">
    <location>
        <begin position="539"/>
        <end position="560"/>
    </location>
</feature>
<keyword evidence="2 6" id="KW-0812">Transmembrane</keyword>
<dbReference type="PANTHER" id="PTHR10037">
    <property type="entry name" value="VOLTAGE-GATED CATION CHANNEL CALCIUM AND SODIUM"/>
    <property type="match status" value="1"/>
</dbReference>
<feature type="transmembrane region" description="Helical" evidence="6">
    <location>
        <begin position="360"/>
        <end position="377"/>
    </location>
</feature>
<dbReference type="InterPro" id="IPR043203">
    <property type="entry name" value="VGCC_Ca_Na"/>
</dbReference>